<keyword evidence="2" id="KW-0444">Lipid biosynthesis</keyword>
<evidence type="ECO:0000256" key="7">
    <source>
        <dbReference type="ARBA" id="ARBA00022842"/>
    </source>
</evidence>
<dbReference type="InterPro" id="IPR036554">
    <property type="entry name" value="GHMP_kinase_C_sf"/>
</dbReference>
<reference evidence="13 14" key="1">
    <citation type="submission" date="2015-01" db="EMBL/GenBank/DDBJ databases">
        <title>Evolution of Trichinella species and genotypes.</title>
        <authorList>
            <person name="Korhonen P.K."/>
            <person name="Edoardo P."/>
            <person name="Giuseppe L.R."/>
            <person name="Gasser R.B."/>
        </authorList>
    </citation>
    <scope>NUCLEOTIDE SEQUENCE [LARGE SCALE GENOMIC DNA]</scope>
    <source>
        <strain evidence="13">ISS1980</strain>
    </source>
</reference>
<feature type="region of interest" description="Disordered" evidence="10">
    <location>
        <begin position="499"/>
        <end position="525"/>
    </location>
</feature>
<dbReference type="SUPFAM" id="SSF54211">
    <property type="entry name" value="Ribosomal protein S5 domain 2-like"/>
    <property type="match status" value="1"/>
</dbReference>
<dbReference type="InterPro" id="IPR020568">
    <property type="entry name" value="Ribosomal_Su5_D2-typ_SF"/>
</dbReference>
<sequence length="525" mass="57384">MIATLRAHKASSCSPSDDLVLILHLEDSEPTEAIRGMLLHKYVVHRLFHSLAAFAFHHTRLDVAVLEPNRITTDEKDQPDQQLELSMKNSGIGGGDRLAMMLTTMTEPSNSINISAPGKIILFGEHAVIYGRTAVAGCIDLRTYVNLFTSADGRIYLSLPDLGVERTWLMKDVRKAVDKLYEGKSDDNAPPCLELVVPIARQICGTSEDQCGVQQLASLAFLYLLIGVARKRKDLLAVKVTVRFNLPSCVGLGSSGAYCVCIAAALLQVAEIIPSPTVTASNNTSTWSPQHLETIRLWASAAESLIHGRASGLDATICTYDLKVLLVNSKVERNTSRMVTLVKDRLKKASFFPEVIDGIFNAIDAISRDAIKILGQPQHSKNRKACSEDEHYSLQEWSMELYSDVNELCRINNQLLIALGVGHPKIDQICTTLARYGIHPKMTGAGGGGSLFAFLKPNTSQTVIDMITSEVHKLGYDLWQPKLGGSGVVLHSSIPEEFRLTNDAPHSPDKKTPSVAPSPKLSPRL</sequence>
<comment type="caution">
    <text evidence="13">The sequence shown here is derived from an EMBL/GenBank/DDBJ whole genome shotgun (WGS) entry which is preliminary data.</text>
</comment>
<feature type="compositionally biased region" description="Basic and acidic residues" evidence="10">
    <location>
        <begin position="499"/>
        <end position="512"/>
    </location>
</feature>
<keyword evidence="8" id="KW-0443">Lipid metabolism</keyword>
<name>A0A0V1N132_9BILA</name>
<evidence type="ECO:0000256" key="9">
    <source>
        <dbReference type="ARBA" id="ARBA00029438"/>
    </source>
</evidence>
<gene>
    <name evidence="13" type="primary">MVK</name>
    <name evidence="13" type="ORF">T10_12228</name>
</gene>
<feature type="domain" description="GHMP kinase N-terminal" evidence="11">
    <location>
        <begin position="233"/>
        <end position="320"/>
    </location>
</feature>
<organism evidence="13 14">
    <name type="scientific">Trichinella papuae</name>
    <dbReference type="NCBI Taxonomy" id="268474"/>
    <lineage>
        <taxon>Eukaryota</taxon>
        <taxon>Metazoa</taxon>
        <taxon>Ecdysozoa</taxon>
        <taxon>Nematoda</taxon>
        <taxon>Enoplea</taxon>
        <taxon>Dorylaimia</taxon>
        <taxon>Trichinellida</taxon>
        <taxon>Trichinellidae</taxon>
        <taxon>Trichinella</taxon>
    </lineage>
</organism>
<dbReference type="UniPathway" id="UPA00057">
    <property type="reaction ID" value="UER00098"/>
</dbReference>
<evidence type="ECO:0000256" key="6">
    <source>
        <dbReference type="ARBA" id="ARBA00022840"/>
    </source>
</evidence>
<evidence type="ECO:0000256" key="5">
    <source>
        <dbReference type="ARBA" id="ARBA00022777"/>
    </source>
</evidence>
<dbReference type="AlphaFoldDB" id="A0A0V1N132"/>
<keyword evidence="4" id="KW-0547">Nucleotide-binding</keyword>
<keyword evidence="7" id="KW-0460">Magnesium</keyword>
<evidence type="ECO:0000256" key="2">
    <source>
        <dbReference type="ARBA" id="ARBA00022516"/>
    </source>
</evidence>
<dbReference type="PANTHER" id="PTHR43290">
    <property type="entry name" value="MEVALONATE KINASE"/>
    <property type="match status" value="1"/>
</dbReference>
<dbReference type="GO" id="GO:0005829">
    <property type="term" value="C:cytosol"/>
    <property type="evidence" value="ECO:0007669"/>
    <property type="project" value="TreeGrafter"/>
</dbReference>
<evidence type="ECO:0000313" key="14">
    <source>
        <dbReference type="Proteomes" id="UP000054843"/>
    </source>
</evidence>
<keyword evidence="5 13" id="KW-0418">Kinase</keyword>
<dbReference type="GO" id="GO:0005524">
    <property type="term" value="F:ATP binding"/>
    <property type="evidence" value="ECO:0007669"/>
    <property type="project" value="UniProtKB-KW"/>
</dbReference>
<evidence type="ECO:0000313" key="13">
    <source>
        <dbReference type="EMBL" id="KRZ77532.1"/>
    </source>
</evidence>
<dbReference type="PRINTS" id="PR00959">
    <property type="entry name" value="MEVGALKINASE"/>
</dbReference>
<keyword evidence="14" id="KW-1185">Reference proteome</keyword>
<keyword evidence="3" id="KW-0808">Transferase</keyword>
<dbReference type="InterPro" id="IPR006204">
    <property type="entry name" value="GHMP_kinase_N_dom"/>
</dbReference>
<evidence type="ECO:0000256" key="10">
    <source>
        <dbReference type="SAM" id="MobiDB-lite"/>
    </source>
</evidence>
<accession>A0A0V1N132</accession>
<evidence type="ECO:0000259" key="11">
    <source>
        <dbReference type="Pfam" id="PF00288"/>
    </source>
</evidence>
<dbReference type="Gene3D" id="3.30.70.890">
    <property type="entry name" value="GHMP kinase, C-terminal domain"/>
    <property type="match status" value="1"/>
</dbReference>
<feature type="domain" description="GHMP kinase C-terminal" evidence="12">
    <location>
        <begin position="404"/>
        <end position="469"/>
    </location>
</feature>
<evidence type="ECO:0000256" key="1">
    <source>
        <dbReference type="ARBA" id="ARBA00022490"/>
    </source>
</evidence>
<keyword evidence="1" id="KW-0963">Cytoplasm</keyword>
<proteinExistence type="predicted"/>
<dbReference type="SUPFAM" id="SSF55060">
    <property type="entry name" value="GHMP Kinase, C-terminal domain"/>
    <property type="match status" value="1"/>
</dbReference>
<dbReference type="Gene3D" id="3.30.230.10">
    <property type="match status" value="1"/>
</dbReference>
<keyword evidence="6" id="KW-0067">ATP-binding</keyword>
<dbReference type="Proteomes" id="UP000054843">
    <property type="component" value="Unassembled WGS sequence"/>
</dbReference>
<dbReference type="InterPro" id="IPR006205">
    <property type="entry name" value="Mev_gal_kin"/>
</dbReference>
<dbReference type="EMBL" id="JYDO01000019">
    <property type="protein sequence ID" value="KRZ77532.1"/>
    <property type="molecule type" value="Genomic_DNA"/>
</dbReference>
<evidence type="ECO:0000256" key="3">
    <source>
        <dbReference type="ARBA" id="ARBA00022679"/>
    </source>
</evidence>
<dbReference type="InterPro" id="IPR013750">
    <property type="entry name" value="GHMP_kinase_C_dom"/>
</dbReference>
<dbReference type="GO" id="GO:0006695">
    <property type="term" value="P:cholesterol biosynthetic process"/>
    <property type="evidence" value="ECO:0007669"/>
    <property type="project" value="TreeGrafter"/>
</dbReference>
<dbReference type="FunFam" id="3.30.70.890:FF:000017">
    <property type="entry name" value="MeValonate Kinase"/>
    <property type="match status" value="1"/>
</dbReference>
<dbReference type="InterPro" id="IPR014721">
    <property type="entry name" value="Ribsml_uS5_D2-typ_fold_subgr"/>
</dbReference>
<evidence type="ECO:0000256" key="4">
    <source>
        <dbReference type="ARBA" id="ARBA00022741"/>
    </source>
</evidence>
<evidence type="ECO:0000259" key="12">
    <source>
        <dbReference type="Pfam" id="PF08544"/>
    </source>
</evidence>
<comment type="pathway">
    <text evidence="9">Isoprenoid biosynthesis; isopentenyl diphosphate biosynthesis via mevalonate pathway; isopentenyl diphosphate from (R)-mevalonate: step 1/3.</text>
</comment>
<evidence type="ECO:0000256" key="8">
    <source>
        <dbReference type="ARBA" id="ARBA00023098"/>
    </source>
</evidence>
<dbReference type="PANTHER" id="PTHR43290:SF2">
    <property type="entry name" value="MEVALONATE KINASE"/>
    <property type="match status" value="1"/>
</dbReference>
<dbReference type="Pfam" id="PF08544">
    <property type="entry name" value="GHMP_kinases_C"/>
    <property type="match status" value="1"/>
</dbReference>
<dbReference type="GO" id="GO:0004496">
    <property type="term" value="F:mevalonate kinase activity"/>
    <property type="evidence" value="ECO:0007669"/>
    <property type="project" value="InterPro"/>
</dbReference>
<protein>
    <submittedName>
        <fullName evidence="13">Mevalonate kinase</fullName>
    </submittedName>
</protein>
<dbReference type="Pfam" id="PF00288">
    <property type="entry name" value="GHMP_kinases_N"/>
    <property type="match status" value="1"/>
</dbReference>
<dbReference type="GO" id="GO:0019287">
    <property type="term" value="P:isopentenyl diphosphate biosynthetic process, mevalonate pathway"/>
    <property type="evidence" value="ECO:0007669"/>
    <property type="project" value="UniProtKB-UniPathway"/>
</dbReference>